<organism evidence="2 3">
    <name type="scientific">Lwoffella lincolnii</name>
    <dbReference type="NCBI Taxonomy" id="90241"/>
    <lineage>
        <taxon>Bacteria</taxon>
        <taxon>Pseudomonadati</taxon>
        <taxon>Pseudomonadota</taxon>
        <taxon>Gammaproteobacteria</taxon>
        <taxon>Moraxellales</taxon>
        <taxon>Moraxellaceae</taxon>
        <taxon>Lwoffella</taxon>
    </lineage>
</organism>
<dbReference type="EMBL" id="MUYT01000003">
    <property type="protein sequence ID" value="OOS22425.1"/>
    <property type="molecule type" value="Genomic_DNA"/>
</dbReference>
<proteinExistence type="predicted"/>
<keyword evidence="1" id="KW-0732">Signal</keyword>
<gene>
    <name evidence="2" type="ORF">B0682_02045</name>
</gene>
<evidence type="ECO:0000313" key="2">
    <source>
        <dbReference type="EMBL" id="OOS22425.1"/>
    </source>
</evidence>
<reference evidence="2 3" key="1">
    <citation type="submission" date="2017-02" db="EMBL/GenBank/DDBJ databases">
        <title>Draft genome sequence of Moraxella lincolnii CCUG 9405T type strain.</title>
        <authorList>
            <person name="Salva-Serra F."/>
            <person name="Engstrom-Jakobsson H."/>
            <person name="Thorell K."/>
            <person name="Jaen-Luchoro D."/>
            <person name="Gonzales-Siles L."/>
            <person name="Karlsson R."/>
            <person name="Yazdan S."/>
            <person name="Boulund F."/>
            <person name="Johnning A."/>
            <person name="Engstrand L."/>
            <person name="Kristiansson E."/>
            <person name="Moore E."/>
        </authorList>
    </citation>
    <scope>NUCLEOTIDE SEQUENCE [LARGE SCALE GENOMIC DNA]</scope>
    <source>
        <strain evidence="2 3">CCUG 9405</strain>
    </source>
</reference>
<feature type="signal peptide" evidence="1">
    <location>
        <begin position="1"/>
        <end position="31"/>
    </location>
</feature>
<dbReference type="OrthoDB" id="332175at2"/>
<evidence type="ECO:0000313" key="3">
    <source>
        <dbReference type="Proteomes" id="UP000191094"/>
    </source>
</evidence>
<sequence>MSKRTFTRITTHIALSTSLVTGMLLSSASQAAIEINENDFGPTYESMVVDTVVGKPLQLVTAVAGTVAYVASLPFSFAGNNHQQAQQKLVSEPWEAALQRCLGCTVAEDKYYKSQDSNNNTVRLVVDKPSEVIINTNDTVVVVD</sequence>
<evidence type="ECO:0000256" key="1">
    <source>
        <dbReference type="SAM" id="SignalP"/>
    </source>
</evidence>
<dbReference type="Proteomes" id="UP000191094">
    <property type="component" value="Unassembled WGS sequence"/>
</dbReference>
<comment type="caution">
    <text evidence="2">The sequence shown here is derived from an EMBL/GenBank/DDBJ whole genome shotgun (WGS) entry which is preliminary data.</text>
</comment>
<dbReference type="RefSeq" id="WP_078306459.1">
    <property type="nucleotide sequence ID" value="NZ_CP147511.1"/>
</dbReference>
<protein>
    <submittedName>
        <fullName evidence="2">Uncharacterized protein</fullName>
    </submittedName>
</protein>
<dbReference type="AlphaFoldDB" id="A0A1T0CJE3"/>
<keyword evidence="3" id="KW-1185">Reference proteome</keyword>
<name>A0A1T0CJE3_9GAMM</name>
<feature type="chain" id="PRO_5012639674" evidence="1">
    <location>
        <begin position="32"/>
        <end position="144"/>
    </location>
</feature>
<accession>A0A1T0CJE3</accession>